<protein>
    <submittedName>
        <fullName evidence="2">Insulinase family protein</fullName>
    </submittedName>
</protein>
<dbReference type="Gene3D" id="3.30.830.10">
    <property type="entry name" value="Metalloenzyme, LuxS/M16 peptidase-like"/>
    <property type="match status" value="2"/>
</dbReference>
<dbReference type="AlphaFoldDB" id="A0A3B0CNG1"/>
<dbReference type="InterPro" id="IPR050361">
    <property type="entry name" value="MPP/UQCRC_Complex"/>
</dbReference>
<dbReference type="SUPFAM" id="SSF63411">
    <property type="entry name" value="LuxS/MPP-like metallohydrolase"/>
    <property type="match status" value="2"/>
</dbReference>
<keyword evidence="3" id="KW-1185">Reference proteome</keyword>
<accession>A0A3B0CNG1</accession>
<dbReference type="Pfam" id="PF05193">
    <property type="entry name" value="Peptidase_M16_C"/>
    <property type="match status" value="1"/>
</dbReference>
<dbReference type="PANTHER" id="PTHR11851:SF186">
    <property type="entry name" value="INACTIVE METALLOPROTEASE YMFF-RELATED"/>
    <property type="match status" value="1"/>
</dbReference>
<evidence type="ECO:0000313" key="3">
    <source>
        <dbReference type="Proteomes" id="UP000282311"/>
    </source>
</evidence>
<dbReference type="NCBIfam" id="NF047422">
    <property type="entry name" value="YfmF_fam"/>
    <property type="match status" value="1"/>
</dbReference>
<sequence length="443" mass="50140">MAVDTSRPSIEEGSVLPLSKSNFERETIGNVRLHVLPTDQFKTYAISVYIGTPLTESTVTPVALAPFVLRRGTAKLPETKQFRERQDDLYGAGFGFDVYKRGDYQIVQFRMDMIHDDFVKDHGSMLGQALQFVGEAITDPVRDQGVFRAKYVEAEKDTLRKRIAAIVNDKIRYAAERMIEEMCQSEPYRLHPLGRTDDLAPITPESLFASYETWLADSPIDVYVVGNTTLAEVKAHLESAFKWKRKGTAAYDRKAEHKQVGEVRTVIDRMDVTQGKLNMGLRTYVTYADKEYPAALMYNGILGGYPHSKLFLNVREKESLAYYASSRLDGHKGILTIQSGIEFANYEKAVAIIKRQMEHMAEGQISELEMSQTKAMIANQLRESQDSAFETIALDFNNQLSGTVRSAAQLIEQVEQTDREAIRRVAEGVKLDTIYFLRDRKGE</sequence>
<evidence type="ECO:0000259" key="1">
    <source>
        <dbReference type="Pfam" id="PF05193"/>
    </source>
</evidence>
<evidence type="ECO:0000313" key="2">
    <source>
        <dbReference type="EMBL" id="RKN86460.1"/>
    </source>
</evidence>
<feature type="domain" description="Peptidase M16 C-terminal" evidence="1">
    <location>
        <begin position="202"/>
        <end position="375"/>
    </location>
</feature>
<dbReference type="InterPro" id="IPR007863">
    <property type="entry name" value="Peptidase_M16_C"/>
</dbReference>
<comment type="caution">
    <text evidence="2">The sequence shown here is derived from an EMBL/GenBank/DDBJ whole genome shotgun (WGS) entry which is preliminary data.</text>
</comment>
<dbReference type="PANTHER" id="PTHR11851">
    <property type="entry name" value="METALLOPROTEASE"/>
    <property type="match status" value="1"/>
</dbReference>
<dbReference type="GO" id="GO:0046872">
    <property type="term" value="F:metal ion binding"/>
    <property type="evidence" value="ECO:0007669"/>
    <property type="project" value="InterPro"/>
</dbReference>
<gene>
    <name evidence="2" type="ORF">D7M11_00365</name>
</gene>
<name>A0A3B0CNG1_9BACL</name>
<dbReference type="OrthoDB" id="9762085at2"/>
<dbReference type="Proteomes" id="UP000282311">
    <property type="component" value="Unassembled WGS sequence"/>
</dbReference>
<reference evidence="2 3" key="1">
    <citation type="journal article" date="2007" name="Int. J. Syst. Evol. Microbiol.">
        <title>Paenibacillus ginsengarvi sp. nov., isolated from soil from ginseng cultivation.</title>
        <authorList>
            <person name="Yoon M.H."/>
            <person name="Ten L.N."/>
            <person name="Im W.T."/>
        </authorList>
    </citation>
    <scope>NUCLEOTIDE SEQUENCE [LARGE SCALE GENOMIC DNA]</scope>
    <source>
        <strain evidence="2 3">KCTC 13059</strain>
    </source>
</reference>
<organism evidence="2 3">
    <name type="scientific">Paenibacillus ginsengarvi</name>
    <dbReference type="NCBI Taxonomy" id="400777"/>
    <lineage>
        <taxon>Bacteria</taxon>
        <taxon>Bacillati</taxon>
        <taxon>Bacillota</taxon>
        <taxon>Bacilli</taxon>
        <taxon>Bacillales</taxon>
        <taxon>Paenibacillaceae</taxon>
        <taxon>Paenibacillus</taxon>
    </lineage>
</organism>
<dbReference type="EMBL" id="RBAH01000001">
    <property type="protein sequence ID" value="RKN86460.1"/>
    <property type="molecule type" value="Genomic_DNA"/>
</dbReference>
<proteinExistence type="predicted"/>
<dbReference type="InterPro" id="IPR011249">
    <property type="entry name" value="Metalloenz_LuxS/M16"/>
</dbReference>